<accession>A0AAV2KSH1</accession>
<name>A0AAV2KSH1_KNICA</name>
<dbReference type="AlphaFoldDB" id="A0AAV2KSH1"/>
<organism evidence="1 2">
    <name type="scientific">Knipowitschia caucasica</name>
    <name type="common">Caucasian dwarf goby</name>
    <name type="synonym">Pomatoschistus caucasicus</name>
    <dbReference type="NCBI Taxonomy" id="637954"/>
    <lineage>
        <taxon>Eukaryota</taxon>
        <taxon>Metazoa</taxon>
        <taxon>Chordata</taxon>
        <taxon>Craniata</taxon>
        <taxon>Vertebrata</taxon>
        <taxon>Euteleostomi</taxon>
        <taxon>Actinopterygii</taxon>
        <taxon>Neopterygii</taxon>
        <taxon>Teleostei</taxon>
        <taxon>Neoteleostei</taxon>
        <taxon>Acanthomorphata</taxon>
        <taxon>Gobiaria</taxon>
        <taxon>Gobiiformes</taxon>
        <taxon>Gobioidei</taxon>
        <taxon>Gobiidae</taxon>
        <taxon>Gobiinae</taxon>
        <taxon>Knipowitschia</taxon>
    </lineage>
</organism>
<dbReference type="Proteomes" id="UP001497482">
    <property type="component" value="Chromosome 19"/>
</dbReference>
<evidence type="ECO:0000313" key="2">
    <source>
        <dbReference type="Proteomes" id="UP001497482"/>
    </source>
</evidence>
<evidence type="ECO:0000313" key="1">
    <source>
        <dbReference type="EMBL" id="CAL1591124.1"/>
    </source>
</evidence>
<proteinExistence type="predicted"/>
<keyword evidence="2" id="KW-1185">Reference proteome</keyword>
<sequence length="100" mass="10371">MVGGGLGGGVGCRGWVCGVLGGFVEVWWVWGLGGWWGGMGSGGLKRKEGGRDECGIWGRGERRKVGGDEVGIWGERREEGSGEVMSVGIWGEEKEGSGGG</sequence>
<dbReference type="EMBL" id="OZ035841">
    <property type="protein sequence ID" value="CAL1591124.1"/>
    <property type="molecule type" value="Genomic_DNA"/>
</dbReference>
<protein>
    <submittedName>
        <fullName evidence="1">Uncharacterized protein</fullName>
    </submittedName>
</protein>
<gene>
    <name evidence="1" type="ORF">KC01_LOCUS20534</name>
</gene>
<reference evidence="1 2" key="1">
    <citation type="submission" date="2024-04" db="EMBL/GenBank/DDBJ databases">
        <authorList>
            <person name="Waldvogel A.-M."/>
            <person name="Schoenle A."/>
        </authorList>
    </citation>
    <scope>NUCLEOTIDE SEQUENCE [LARGE SCALE GENOMIC DNA]</scope>
</reference>